<keyword evidence="3" id="KW-1185">Reference proteome</keyword>
<dbReference type="Proteomes" id="UP000535511">
    <property type="component" value="Unassembled WGS sequence"/>
</dbReference>
<proteinExistence type="predicted"/>
<feature type="transmembrane region" description="Helical" evidence="1">
    <location>
        <begin position="104"/>
        <end position="123"/>
    </location>
</feature>
<protein>
    <submittedName>
        <fullName evidence="2">Putative membrane protein YphA (DoxX/SURF4 family)</fullName>
    </submittedName>
</protein>
<accession>A0A7Y9E406</accession>
<feature type="transmembrane region" description="Helical" evidence="1">
    <location>
        <begin position="79"/>
        <end position="98"/>
    </location>
</feature>
<keyword evidence="1" id="KW-0472">Membrane</keyword>
<evidence type="ECO:0000313" key="2">
    <source>
        <dbReference type="EMBL" id="NYD40798.1"/>
    </source>
</evidence>
<evidence type="ECO:0000313" key="3">
    <source>
        <dbReference type="Proteomes" id="UP000535511"/>
    </source>
</evidence>
<feature type="transmembrane region" description="Helical" evidence="1">
    <location>
        <begin position="48"/>
        <end position="72"/>
    </location>
</feature>
<dbReference type="AlphaFoldDB" id="A0A7Y9E406"/>
<dbReference type="EMBL" id="JACCBG010000001">
    <property type="protein sequence ID" value="NYD40798.1"/>
    <property type="molecule type" value="Genomic_DNA"/>
</dbReference>
<name>A0A7Y9E406_9ACTN</name>
<evidence type="ECO:0000256" key="1">
    <source>
        <dbReference type="SAM" id="Phobius"/>
    </source>
</evidence>
<dbReference type="RefSeq" id="WP_179662633.1">
    <property type="nucleotide sequence ID" value="NZ_JACCBG010000001.1"/>
</dbReference>
<comment type="caution">
    <text evidence="2">The sequence shown here is derived from an EMBL/GenBank/DDBJ whole genome shotgun (WGS) entry which is preliminary data.</text>
</comment>
<reference evidence="2 3" key="1">
    <citation type="submission" date="2020-07" db="EMBL/GenBank/DDBJ databases">
        <title>Sequencing the genomes of 1000 actinobacteria strains.</title>
        <authorList>
            <person name="Klenk H.-P."/>
        </authorList>
    </citation>
    <scope>NUCLEOTIDE SEQUENCE [LARGE SCALE GENOMIC DNA]</scope>
    <source>
        <strain evidence="2 3">DSM 21350</strain>
    </source>
</reference>
<gene>
    <name evidence="2" type="ORF">BJZ21_000881</name>
</gene>
<organism evidence="2 3">
    <name type="scientific">Nocardioides panaciterrulae</name>
    <dbReference type="NCBI Taxonomy" id="661492"/>
    <lineage>
        <taxon>Bacteria</taxon>
        <taxon>Bacillati</taxon>
        <taxon>Actinomycetota</taxon>
        <taxon>Actinomycetes</taxon>
        <taxon>Propionibacteriales</taxon>
        <taxon>Nocardioidaceae</taxon>
        <taxon>Nocardioides</taxon>
    </lineage>
</organism>
<keyword evidence="1" id="KW-1133">Transmembrane helix</keyword>
<sequence>MEMIFRIALGTLLVAHGLVHLLWLAPDKDAGWPFHLGRSWLVPERARRPVGVALIALVVAGFVLAGPAIWGVPVLVPMWAALTIAGAVASLALLIGFWDRQLVWGVAIDSAVLVLAVWQPGWIERPG</sequence>
<keyword evidence="1" id="KW-0812">Transmembrane</keyword>